<gene>
    <name evidence="1" type="ORF">BDV26DRAFT_281897</name>
</gene>
<organism evidence="1 2">
    <name type="scientific">Aspergillus bertholletiae</name>
    <dbReference type="NCBI Taxonomy" id="1226010"/>
    <lineage>
        <taxon>Eukaryota</taxon>
        <taxon>Fungi</taxon>
        <taxon>Dikarya</taxon>
        <taxon>Ascomycota</taxon>
        <taxon>Pezizomycotina</taxon>
        <taxon>Eurotiomycetes</taxon>
        <taxon>Eurotiomycetidae</taxon>
        <taxon>Eurotiales</taxon>
        <taxon>Aspergillaceae</taxon>
        <taxon>Aspergillus</taxon>
        <taxon>Aspergillus subgen. Circumdati</taxon>
    </lineage>
</organism>
<dbReference type="AlphaFoldDB" id="A0A5N7B5R7"/>
<accession>A0A5N7B5R7</accession>
<evidence type="ECO:0000313" key="2">
    <source>
        <dbReference type="Proteomes" id="UP000326198"/>
    </source>
</evidence>
<dbReference type="OrthoDB" id="5598852at2759"/>
<dbReference type="EMBL" id="ML736224">
    <property type="protein sequence ID" value="KAE8377383.1"/>
    <property type="molecule type" value="Genomic_DNA"/>
</dbReference>
<evidence type="ECO:0008006" key="3">
    <source>
        <dbReference type="Google" id="ProtNLM"/>
    </source>
</evidence>
<reference evidence="1 2" key="1">
    <citation type="submission" date="2019-04" db="EMBL/GenBank/DDBJ databases">
        <title>Friends and foes A comparative genomics studyof 23 Aspergillus species from section Flavi.</title>
        <authorList>
            <consortium name="DOE Joint Genome Institute"/>
            <person name="Kjaerbolling I."/>
            <person name="Vesth T."/>
            <person name="Frisvad J.C."/>
            <person name="Nybo J.L."/>
            <person name="Theobald S."/>
            <person name="Kildgaard S."/>
            <person name="Isbrandt T."/>
            <person name="Kuo A."/>
            <person name="Sato A."/>
            <person name="Lyhne E.K."/>
            <person name="Kogle M.E."/>
            <person name="Wiebenga A."/>
            <person name="Kun R.S."/>
            <person name="Lubbers R.J."/>
            <person name="Makela M.R."/>
            <person name="Barry K."/>
            <person name="Chovatia M."/>
            <person name="Clum A."/>
            <person name="Daum C."/>
            <person name="Haridas S."/>
            <person name="He G."/>
            <person name="LaButti K."/>
            <person name="Lipzen A."/>
            <person name="Mondo S."/>
            <person name="Riley R."/>
            <person name="Salamov A."/>
            <person name="Simmons B.A."/>
            <person name="Magnuson J.K."/>
            <person name="Henrissat B."/>
            <person name="Mortensen U.H."/>
            <person name="Larsen T.O."/>
            <person name="Devries R.P."/>
            <person name="Grigoriev I.V."/>
            <person name="Machida M."/>
            <person name="Baker S.E."/>
            <person name="Andersen M.R."/>
        </authorList>
    </citation>
    <scope>NUCLEOTIDE SEQUENCE [LARGE SCALE GENOMIC DNA]</scope>
    <source>
        <strain evidence="1 2">IBT 29228</strain>
    </source>
</reference>
<evidence type="ECO:0000313" key="1">
    <source>
        <dbReference type="EMBL" id="KAE8377383.1"/>
    </source>
</evidence>
<proteinExistence type="predicted"/>
<name>A0A5N7B5R7_9EURO</name>
<sequence length="271" mass="30405">MAIGNQVYSVDQEIADFSETTSTTRAACDRYVKEHFGGDVIPVAIQGVCSYTVYAGRRGGFVAQLEKMLEGKEPLYIYVMNQIHATFSSWRKTLISDIARHVKYFRSPSHQILTIVHQTYYDGLLTQYKKELGLLLTSLPPLGFHPLIQKSLGSLPDISSLPMVLLHKDFGVSSIMVDETSCNLVGIIGKIHVKNGWTRYNDYSILEEIFWSILCKEAGGLDDEIIRAISLARIVGLLLPRSFRSDEDGAYHMRDLDGLLIIPDTRFTVLA</sequence>
<protein>
    <recommendedName>
        <fullName evidence="3">Aminoglycoside phosphotransferase domain-containing protein</fullName>
    </recommendedName>
</protein>
<keyword evidence="2" id="KW-1185">Reference proteome</keyword>
<dbReference type="Proteomes" id="UP000326198">
    <property type="component" value="Unassembled WGS sequence"/>
</dbReference>